<dbReference type="InterPro" id="IPR017956">
    <property type="entry name" value="AT_hook_DNA-bd_motif"/>
</dbReference>
<feature type="compositionally biased region" description="Polar residues" evidence="1">
    <location>
        <begin position="248"/>
        <end position="258"/>
    </location>
</feature>
<evidence type="ECO:0000313" key="2">
    <source>
        <dbReference type="EMBL" id="RMJ03739.1"/>
    </source>
</evidence>
<reference evidence="2 3" key="1">
    <citation type="submission" date="2017-06" db="EMBL/GenBank/DDBJ databases">
        <title>Comparative genomic analysis of Ambrosia Fusariam Clade fungi.</title>
        <authorList>
            <person name="Stajich J.E."/>
            <person name="Carrillo J."/>
            <person name="Kijimoto T."/>
            <person name="Eskalen A."/>
            <person name="O'Donnell K."/>
            <person name="Kasson M."/>
        </authorList>
    </citation>
    <scope>NUCLEOTIDE SEQUENCE [LARGE SCALE GENOMIC DNA]</scope>
    <source>
        <strain evidence="2">UCR3666</strain>
    </source>
</reference>
<sequence>MPRGRPSTRGTPAAAGTANTSREASVASVRITRSASTRSQAASSASTPVQGAELQAEAPPAPRPRGRPRKSAQLIEIASSTAESSALDVAPPKKRRGRPSKAPIVIEIESTSSAQTPQDGTSESGYSTPATSKVPTPAATDSFKSNSNLQVQAPGPSRLSGQDRERGLRNSIYSMKAGTKDNRIILDSDDDDFPDNSRDVQLARRLQQEDMAQYTTSSLPRRSARTFEPASLVATPAPQKAPAKRGRSSTNSAPMSSRPSKKSKVDRGSDIDMDAEIAAAAGFDSDDDYALGFKSEGDASFADLDDASDGDEIAELSSEDDFVPFSRRRQARARPQSVPSRRR</sequence>
<feature type="compositionally biased region" description="Polar residues" evidence="1">
    <location>
        <begin position="142"/>
        <end position="151"/>
    </location>
</feature>
<feature type="region of interest" description="Disordered" evidence="1">
    <location>
        <begin position="1"/>
        <end position="271"/>
    </location>
</feature>
<feature type="compositionally biased region" description="Low complexity" evidence="1">
    <location>
        <begin position="30"/>
        <end position="58"/>
    </location>
</feature>
<accession>A0A3M2REZ1</accession>
<evidence type="ECO:0000313" key="3">
    <source>
        <dbReference type="Proteomes" id="UP000277212"/>
    </source>
</evidence>
<feature type="compositionally biased region" description="Basic and acidic residues" evidence="1">
    <location>
        <begin position="195"/>
        <end position="208"/>
    </location>
</feature>
<organism evidence="2 3">
    <name type="scientific">Fusarium kuroshium</name>
    <dbReference type="NCBI Taxonomy" id="2010991"/>
    <lineage>
        <taxon>Eukaryota</taxon>
        <taxon>Fungi</taxon>
        <taxon>Dikarya</taxon>
        <taxon>Ascomycota</taxon>
        <taxon>Pezizomycotina</taxon>
        <taxon>Sordariomycetes</taxon>
        <taxon>Hypocreomycetidae</taxon>
        <taxon>Hypocreales</taxon>
        <taxon>Nectriaceae</taxon>
        <taxon>Fusarium</taxon>
        <taxon>Fusarium solani species complex</taxon>
    </lineage>
</organism>
<dbReference type="PRINTS" id="PR00929">
    <property type="entry name" value="ATHOOK"/>
</dbReference>
<protein>
    <submittedName>
        <fullName evidence="2">Uncharacterized protein</fullName>
    </submittedName>
</protein>
<feature type="region of interest" description="Disordered" evidence="1">
    <location>
        <begin position="316"/>
        <end position="343"/>
    </location>
</feature>
<feature type="non-terminal residue" evidence="2">
    <location>
        <position position="343"/>
    </location>
</feature>
<dbReference type="AlphaFoldDB" id="A0A3M2REZ1"/>
<feature type="compositionally biased region" description="Polar residues" evidence="1">
    <location>
        <begin position="109"/>
        <end position="134"/>
    </location>
</feature>
<dbReference type="Proteomes" id="UP000277212">
    <property type="component" value="Unassembled WGS sequence"/>
</dbReference>
<dbReference type="STRING" id="2010991.A0A3M2REZ1"/>
<gene>
    <name evidence="2" type="ORF">CDV36_014744</name>
</gene>
<feature type="compositionally biased region" description="Low complexity" evidence="1">
    <location>
        <begin position="75"/>
        <end position="86"/>
    </location>
</feature>
<proteinExistence type="predicted"/>
<feature type="compositionally biased region" description="Low complexity" evidence="1">
    <location>
        <begin position="333"/>
        <end position="343"/>
    </location>
</feature>
<comment type="caution">
    <text evidence="2">The sequence shown here is derived from an EMBL/GenBank/DDBJ whole genome shotgun (WGS) entry which is preliminary data.</text>
</comment>
<dbReference type="EMBL" id="NKUJ01000487">
    <property type="protein sequence ID" value="RMJ03739.1"/>
    <property type="molecule type" value="Genomic_DNA"/>
</dbReference>
<keyword evidence="3" id="KW-1185">Reference proteome</keyword>
<evidence type="ECO:0000256" key="1">
    <source>
        <dbReference type="SAM" id="MobiDB-lite"/>
    </source>
</evidence>
<dbReference type="GO" id="GO:0003677">
    <property type="term" value="F:DNA binding"/>
    <property type="evidence" value="ECO:0007669"/>
    <property type="project" value="InterPro"/>
</dbReference>
<name>A0A3M2REZ1_9HYPO</name>